<organism evidence="4">
    <name type="scientific">Hemiscolopendra marginata</name>
    <dbReference type="NCBI Taxonomy" id="943146"/>
    <lineage>
        <taxon>Eukaryota</taxon>
        <taxon>Metazoa</taxon>
        <taxon>Ecdysozoa</taxon>
        <taxon>Arthropoda</taxon>
        <taxon>Myriapoda</taxon>
        <taxon>Chilopoda</taxon>
        <taxon>Pleurostigmophora</taxon>
        <taxon>Scolopendromorpha</taxon>
        <taxon>Scolopendridae</taxon>
        <taxon>Hemiscolopendra</taxon>
    </lineage>
</organism>
<dbReference type="PANTHER" id="PTHR13191:SF0">
    <property type="entry name" value="RIBOSOMAL RNA-PROCESSING PROTEIN 7 HOMOLOG A-RELATED"/>
    <property type="match status" value="1"/>
</dbReference>
<dbReference type="InterPro" id="IPR012677">
    <property type="entry name" value="Nucleotide-bd_a/b_plait_sf"/>
</dbReference>
<dbReference type="GO" id="GO:0006364">
    <property type="term" value="P:rRNA processing"/>
    <property type="evidence" value="ECO:0007669"/>
    <property type="project" value="TreeGrafter"/>
</dbReference>
<dbReference type="InterPro" id="IPR024326">
    <property type="entry name" value="RRP7_C"/>
</dbReference>
<dbReference type="EMBL" id="GHBY01000156">
    <property type="protein sequence ID" value="MUP40333.1"/>
    <property type="molecule type" value="Transcribed_RNA"/>
</dbReference>
<proteinExistence type="inferred from homology"/>
<evidence type="ECO:0000256" key="1">
    <source>
        <dbReference type="ARBA" id="ARBA00006110"/>
    </source>
</evidence>
<evidence type="ECO:0000259" key="2">
    <source>
        <dbReference type="Pfam" id="PF12923"/>
    </source>
</evidence>
<dbReference type="Pfam" id="PF17799">
    <property type="entry name" value="RRM_Rrp7"/>
    <property type="match status" value="1"/>
</dbReference>
<sequence length="264" mass="30838">MKISDGFQVLPVKLLESNSACHYIFYKQHYVRENDESKPPNKTLCLLNIPPYCQKDHLEKIFSKCGVISRIFFFKKPTTGLSVKEKWQFFKKNPPIEGFRVAYIVFKKQSSVSKALGLKITETEILSSENEDHLVGVKKWCQVYSDGIPDPQGLEKEIEKHLIEYQAEAKKIKSDKNMDSKKDDDGWITVSRRGKKPGIPFTESSMEKIMKKNKKKKSQKELLNFYTFQIKQSKMEHIAQLRKKFEEDKKKIASMRAARKFLPY</sequence>
<dbReference type="AlphaFoldDB" id="A0A646QCF5"/>
<reference evidence="4" key="1">
    <citation type="submission" date="2018-11" db="EMBL/GenBank/DDBJ databases">
        <title>Venom-gland transcriptomics and venom proteomics of the Florida green centipede (Hemiscolopendra marginata) reveal sex-based variation in a centipede venom.</title>
        <authorList>
            <person name="Nystrom G.S."/>
            <person name="Ward M.J."/>
            <person name="Ellsworth S.A."/>
            <person name="Rokyta D.R."/>
        </authorList>
    </citation>
    <scope>NUCLEOTIDE SEQUENCE</scope>
    <source>
        <tissue evidence="4">Venom gland</tissue>
    </source>
</reference>
<accession>A0A646QCF5</accession>
<dbReference type="Gene3D" id="6.10.250.1770">
    <property type="match status" value="1"/>
</dbReference>
<dbReference type="GO" id="GO:0034456">
    <property type="term" value="C:UTP-C complex"/>
    <property type="evidence" value="ECO:0007669"/>
    <property type="project" value="TreeGrafter"/>
</dbReference>
<dbReference type="Pfam" id="PF12923">
    <property type="entry name" value="RRP7"/>
    <property type="match status" value="1"/>
</dbReference>
<evidence type="ECO:0000259" key="3">
    <source>
        <dbReference type="Pfam" id="PF17799"/>
    </source>
</evidence>
<dbReference type="PANTHER" id="PTHR13191">
    <property type="entry name" value="RIBOSOMAL RNA PROCESSING PROTEIN 7-RELATED"/>
    <property type="match status" value="1"/>
</dbReference>
<dbReference type="InterPro" id="IPR040447">
    <property type="entry name" value="RRM_Rrp7"/>
</dbReference>
<name>A0A646QCF5_9MYRI</name>
<dbReference type="CDD" id="cd12294">
    <property type="entry name" value="RRM_Rrp7A"/>
    <property type="match status" value="1"/>
</dbReference>
<feature type="domain" description="Rrp7 RRM-like N-terminal" evidence="3">
    <location>
        <begin position="6"/>
        <end position="69"/>
    </location>
</feature>
<dbReference type="InterPro" id="IPR035979">
    <property type="entry name" value="RBD_domain_sf"/>
</dbReference>
<protein>
    <submittedName>
        <fullName evidence="4">Ribosomal RNA-processing protein 7</fullName>
    </submittedName>
</protein>
<comment type="similarity">
    <text evidence="1">Belongs to the RRP7 family.</text>
</comment>
<dbReference type="GO" id="GO:0003676">
    <property type="term" value="F:nucleic acid binding"/>
    <property type="evidence" value="ECO:0007669"/>
    <property type="project" value="InterPro"/>
</dbReference>
<feature type="domain" description="Ribosomal RNA-processing protein 7 C-terminal" evidence="2">
    <location>
        <begin position="148"/>
        <end position="264"/>
    </location>
</feature>
<dbReference type="InterPro" id="IPR040446">
    <property type="entry name" value="RRP7"/>
</dbReference>
<dbReference type="InterPro" id="IPR034890">
    <property type="entry name" value="Rrp7A_RRM"/>
</dbReference>
<dbReference type="GO" id="GO:0000028">
    <property type="term" value="P:ribosomal small subunit assembly"/>
    <property type="evidence" value="ECO:0007669"/>
    <property type="project" value="TreeGrafter"/>
</dbReference>
<evidence type="ECO:0000313" key="4">
    <source>
        <dbReference type="EMBL" id="MUP40333.1"/>
    </source>
</evidence>
<dbReference type="CDD" id="cd12951">
    <property type="entry name" value="RRP7_Rrp7A"/>
    <property type="match status" value="1"/>
</dbReference>
<dbReference type="SUPFAM" id="SSF54928">
    <property type="entry name" value="RNA-binding domain, RBD"/>
    <property type="match status" value="1"/>
</dbReference>
<dbReference type="Gene3D" id="3.30.70.330">
    <property type="match status" value="1"/>
</dbReference>
<dbReference type="GO" id="GO:0032545">
    <property type="term" value="C:CURI complex"/>
    <property type="evidence" value="ECO:0007669"/>
    <property type="project" value="TreeGrafter"/>
</dbReference>